<evidence type="ECO:0000313" key="2">
    <source>
        <dbReference type="EMBL" id="KAK1406028.1"/>
    </source>
</evidence>
<accession>A0AAD8JLK7</accession>
<keyword evidence="1" id="KW-0732">Signal</keyword>
<feature type="chain" id="PRO_5041908825" description="Secreted protein" evidence="1">
    <location>
        <begin position="17"/>
        <end position="86"/>
    </location>
</feature>
<gene>
    <name evidence="2" type="ORF">QVD17_42285</name>
</gene>
<keyword evidence="3" id="KW-1185">Reference proteome</keyword>
<sequence length="86" mass="9060">MVEVCGVISWWRWCGAVLSCGGGGNVVLSCGGGDGGVVVVTVVIGGAQSGSSWSYLVHYRQDSKYEYGAAGQFHRYDQCGLKHTSL</sequence>
<comment type="caution">
    <text evidence="2">The sequence shown here is derived from an EMBL/GenBank/DDBJ whole genome shotgun (WGS) entry which is preliminary data.</text>
</comment>
<name>A0AAD8JLK7_TARER</name>
<reference evidence="2" key="1">
    <citation type="journal article" date="2023" name="bioRxiv">
        <title>Improved chromosome-level genome assembly for marigold (Tagetes erecta).</title>
        <authorList>
            <person name="Jiang F."/>
            <person name="Yuan L."/>
            <person name="Wang S."/>
            <person name="Wang H."/>
            <person name="Xu D."/>
            <person name="Wang A."/>
            <person name="Fan W."/>
        </authorList>
    </citation>
    <scope>NUCLEOTIDE SEQUENCE</scope>
    <source>
        <strain evidence="2">WSJ</strain>
        <tissue evidence="2">Leaf</tissue>
    </source>
</reference>
<evidence type="ECO:0008006" key="4">
    <source>
        <dbReference type="Google" id="ProtNLM"/>
    </source>
</evidence>
<proteinExistence type="predicted"/>
<dbReference type="EMBL" id="JAUHHV010000014">
    <property type="protein sequence ID" value="KAK1406028.1"/>
    <property type="molecule type" value="Genomic_DNA"/>
</dbReference>
<feature type="signal peptide" evidence="1">
    <location>
        <begin position="1"/>
        <end position="16"/>
    </location>
</feature>
<dbReference type="Proteomes" id="UP001229421">
    <property type="component" value="Unassembled WGS sequence"/>
</dbReference>
<organism evidence="2 3">
    <name type="scientific">Tagetes erecta</name>
    <name type="common">African marigold</name>
    <dbReference type="NCBI Taxonomy" id="13708"/>
    <lineage>
        <taxon>Eukaryota</taxon>
        <taxon>Viridiplantae</taxon>
        <taxon>Streptophyta</taxon>
        <taxon>Embryophyta</taxon>
        <taxon>Tracheophyta</taxon>
        <taxon>Spermatophyta</taxon>
        <taxon>Magnoliopsida</taxon>
        <taxon>eudicotyledons</taxon>
        <taxon>Gunneridae</taxon>
        <taxon>Pentapetalae</taxon>
        <taxon>asterids</taxon>
        <taxon>campanulids</taxon>
        <taxon>Asterales</taxon>
        <taxon>Asteraceae</taxon>
        <taxon>Asteroideae</taxon>
        <taxon>Heliantheae alliance</taxon>
        <taxon>Tageteae</taxon>
        <taxon>Tagetes</taxon>
    </lineage>
</organism>
<evidence type="ECO:0000313" key="3">
    <source>
        <dbReference type="Proteomes" id="UP001229421"/>
    </source>
</evidence>
<protein>
    <recommendedName>
        <fullName evidence="4">Secreted protein</fullName>
    </recommendedName>
</protein>
<dbReference type="AlphaFoldDB" id="A0AAD8JLK7"/>
<evidence type="ECO:0000256" key="1">
    <source>
        <dbReference type="SAM" id="SignalP"/>
    </source>
</evidence>